<sequence>MSFITYPLKVTGPIPIDVIFEQFITQIYGEATWQPVKGLFTKVSQLRGEFLFDQHNLTVANDPATCAKLVEKLTLYYKHLLFLQNKFRFEYYQPGAVNIPFQWSNSFDAKKQIATPSLVLEKACILYNLTIIYYTEGNNLMFGNPEQRKVATQKFRFGLWCIQQIKQLVINMAPEIKAILTDFCEANLDILYHTMLGNCYAVLFNNLLPQEDQIKVKNIASLAGEASQNYTIALSKVNGIIQSGEHIIPQDHLQKVKAFLFFNTVKYMAIAGLKMSKHHKDLHEDNLTAGHIGWALGYVKNSVNTITIALKNEAAMKFVEKQQQDQLQQIRADCEKEFNELNQRNLQIYNQEVIDEKKLPRTTLMEQLIIQPAEPKEMQQNIAVDESAFANFVSEETLQMVQEIKQFAQQRCNEVENVQKQIFDMKQSAYLENYVNFFIDLISQKQQQQIPQKVNDKIAKFNSQGGTKQLKNFIQTLKDNNIQCGMIINNVRQKLEKEQSEDDTFRKDYGAKWTRAQSSTSNKEYLNELKNLEENFKIATNVDMDTQQRWQQNLEVAELMEKPPAEYTKYFVSGSSEDSFKQQNLQLLQQLENTDTQINSDMTAIKDSIQNINNSIRNTNFQGEVSKVLQQKVPKDKVLETVLQPVSLQITALNDMIAHYSNKVSEACNLAIELQQKRNQKGGNQSGNMQQSEKYSGGLTTLVELFDDCQQGMKFYGDLLGLLLDLDKKVSDFISAREIEKNNLIQMIHNEQSKVNMNQGGFNAQYVQPQAPPTNYFYGQQNNPYNQYPPQNQYPPSQYPPQNYGAPYQNHPYQQHQQQQQMPQQSNPFYNNGQFNQGQSVFIPKK</sequence>
<dbReference type="CDD" id="cd09034">
    <property type="entry name" value="BRO1_Alix_like"/>
    <property type="match status" value="1"/>
</dbReference>
<keyword evidence="3" id="KW-0963">Cytoplasm</keyword>
<feature type="domain" description="BRO1" evidence="7">
    <location>
        <begin position="2"/>
        <end position="525"/>
    </location>
</feature>
<comment type="subcellular location">
    <subcellularLocation>
        <location evidence="2">Cytoplasm</location>
    </subcellularLocation>
    <subcellularLocation>
        <location evidence="1">Endosome</location>
    </subcellularLocation>
</comment>
<accession>I7MKI8</accession>
<dbReference type="STRING" id="312017.I7MKI8"/>
<dbReference type="Pfam" id="PF13949">
    <property type="entry name" value="ALIX_LYPXL_bnd"/>
    <property type="match status" value="1"/>
</dbReference>
<dbReference type="PANTHER" id="PTHR23030">
    <property type="entry name" value="PCD6 INTERACTING PROTEIN-RELATED"/>
    <property type="match status" value="1"/>
</dbReference>
<dbReference type="Proteomes" id="UP000009168">
    <property type="component" value="Unassembled WGS sequence"/>
</dbReference>
<dbReference type="Gene3D" id="1.25.40.280">
    <property type="entry name" value="alix/aip1 like domains"/>
    <property type="match status" value="1"/>
</dbReference>
<keyword evidence="9" id="KW-1185">Reference proteome</keyword>
<evidence type="ECO:0000313" key="9">
    <source>
        <dbReference type="Proteomes" id="UP000009168"/>
    </source>
</evidence>
<evidence type="ECO:0000256" key="4">
    <source>
        <dbReference type="ARBA" id="ARBA00022753"/>
    </source>
</evidence>
<dbReference type="eggNOG" id="KOG2220">
    <property type="taxonomic scope" value="Eukaryota"/>
</dbReference>
<evidence type="ECO:0000256" key="3">
    <source>
        <dbReference type="ARBA" id="ARBA00022490"/>
    </source>
</evidence>
<dbReference type="OMA" id="CHAANQS"/>
<dbReference type="InParanoid" id="I7MKI8"/>
<dbReference type="GO" id="GO:0005768">
    <property type="term" value="C:endosome"/>
    <property type="evidence" value="ECO:0007669"/>
    <property type="project" value="UniProtKB-SubCell"/>
</dbReference>
<protein>
    <submittedName>
        <fullName evidence="8">Alix V-shaped domain binding to HIV protein</fullName>
    </submittedName>
</protein>
<name>I7MKI8_TETTS</name>
<dbReference type="InterPro" id="IPR025304">
    <property type="entry name" value="ALIX_V_dom"/>
</dbReference>
<reference evidence="9" key="1">
    <citation type="journal article" date="2006" name="PLoS Biol.">
        <title>Macronuclear genome sequence of the ciliate Tetrahymena thermophila, a model eukaryote.</title>
        <authorList>
            <person name="Eisen J.A."/>
            <person name="Coyne R.S."/>
            <person name="Wu M."/>
            <person name="Wu D."/>
            <person name="Thiagarajan M."/>
            <person name="Wortman J.R."/>
            <person name="Badger J.H."/>
            <person name="Ren Q."/>
            <person name="Amedeo P."/>
            <person name="Jones K.M."/>
            <person name="Tallon L.J."/>
            <person name="Delcher A.L."/>
            <person name="Salzberg S.L."/>
            <person name="Silva J.C."/>
            <person name="Haas B.J."/>
            <person name="Majoros W.H."/>
            <person name="Farzad M."/>
            <person name="Carlton J.M."/>
            <person name="Smith R.K. Jr."/>
            <person name="Garg J."/>
            <person name="Pearlman R.E."/>
            <person name="Karrer K.M."/>
            <person name="Sun L."/>
            <person name="Manning G."/>
            <person name="Elde N.C."/>
            <person name="Turkewitz A.P."/>
            <person name="Asai D.J."/>
            <person name="Wilkes D.E."/>
            <person name="Wang Y."/>
            <person name="Cai H."/>
            <person name="Collins K."/>
            <person name="Stewart B.A."/>
            <person name="Lee S.R."/>
            <person name="Wilamowska K."/>
            <person name="Weinberg Z."/>
            <person name="Ruzzo W.L."/>
            <person name="Wloga D."/>
            <person name="Gaertig J."/>
            <person name="Frankel J."/>
            <person name="Tsao C.-C."/>
            <person name="Gorovsky M.A."/>
            <person name="Keeling P.J."/>
            <person name="Waller R.F."/>
            <person name="Patron N.J."/>
            <person name="Cherry J.M."/>
            <person name="Stover N.A."/>
            <person name="Krieger C.J."/>
            <person name="del Toro C."/>
            <person name="Ryder H.F."/>
            <person name="Williamson S.C."/>
            <person name="Barbeau R.A."/>
            <person name="Hamilton E.P."/>
            <person name="Orias E."/>
        </authorList>
    </citation>
    <scope>NUCLEOTIDE SEQUENCE [LARGE SCALE GENOMIC DNA]</scope>
    <source>
        <strain evidence="9">SB210</strain>
    </source>
</reference>
<dbReference type="OrthoDB" id="303276at2759"/>
<dbReference type="Pfam" id="PF03097">
    <property type="entry name" value="BRO1"/>
    <property type="match status" value="1"/>
</dbReference>
<dbReference type="RefSeq" id="XP_001019595.3">
    <property type="nucleotide sequence ID" value="XM_001019595.4"/>
</dbReference>
<dbReference type="PANTHER" id="PTHR23030:SF30">
    <property type="entry name" value="TYROSINE-PROTEIN PHOSPHATASE NON-RECEPTOR TYPE 23"/>
    <property type="match status" value="1"/>
</dbReference>
<dbReference type="PROSITE" id="PS51180">
    <property type="entry name" value="BRO1"/>
    <property type="match status" value="1"/>
</dbReference>
<dbReference type="Gene3D" id="1.20.120.560">
    <property type="entry name" value="alix/aip1 in complex with the ypdl late domain"/>
    <property type="match status" value="1"/>
</dbReference>
<evidence type="ECO:0000256" key="2">
    <source>
        <dbReference type="ARBA" id="ARBA00004496"/>
    </source>
</evidence>
<evidence type="ECO:0000259" key="7">
    <source>
        <dbReference type="PROSITE" id="PS51180"/>
    </source>
</evidence>
<dbReference type="InterPro" id="IPR038499">
    <property type="entry name" value="BRO1_sf"/>
</dbReference>
<keyword evidence="4" id="KW-0967">Endosome</keyword>
<feature type="region of interest" description="Disordered" evidence="6">
    <location>
        <begin position="764"/>
        <end position="846"/>
    </location>
</feature>
<dbReference type="HOGENOM" id="CLU_340814_0_0_1"/>
<evidence type="ECO:0000256" key="5">
    <source>
        <dbReference type="SAM" id="Coils"/>
    </source>
</evidence>
<evidence type="ECO:0000313" key="8">
    <source>
        <dbReference type="EMBL" id="EAR99350.3"/>
    </source>
</evidence>
<feature type="compositionally biased region" description="Polar residues" evidence="6">
    <location>
        <begin position="829"/>
        <end position="840"/>
    </location>
</feature>
<dbReference type="SMART" id="SM01041">
    <property type="entry name" value="BRO1"/>
    <property type="match status" value="1"/>
</dbReference>
<dbReference type="GeneID" id="7835773"/>
<evidence type="ECO:0000256" key="6">
    <source>
        <dbReference type="SAM" id="MobiDB-lite"/>
    </source>
</evidence>
<dbReference type="EMBL" id="GG662639">
    <property type="protein sequence ID" value="EAR99350.3"/>
    <property type="molecule type" value="Genomic_DNA"/>
</dbReference>
<evidence type="ECO:0000256" key="1">
    <source>
        <dbReference type="ARBA" id="ARBA00004177"/>
    </source>
</evidence>
<feature type="compositionally biased region" description="Low complexity" evidence="6">
    <location>
        <begin position="775"/>
        <end position="828"/>
    </location>
</feature>
<dbReference type="KEGG" id="tet:TTHERM_00131180"/>
<dbReference type="AlphaFoldDB" id="I7MKI8"/>
<dbReference type="GO" id="GO:0043328">
    <property type="term" value="P:protein transport to vacuole involved in ubiquitin-dependent protein catabolic process via the multivesicular body sorting pathway"/>
    <property type="evidence" value="ECO:0007669"/>
    <property type="project" value="TreeGrafter"/>
</dbReference>
<organism evidence="8 9">
    <name type="scientific">Tetrahymena thermophila (strain SB210)</name>
    <dbReference type="NCBI Taxonomy" id="312017"/>
    <lineage>
        <taxon>Eukaryota</taxon>
        <taxon>Sar</taxon>
        <taxon>Alveolata</taxon>
        <taxon>Ciliophora</taxon>
        <taxon>Intramacronucleata</taxon>
        <taxon>Oligohymenophorea</taxon>
        <taxon>Hymenostomatida</taxon>
        <taxon>Tetrahymenina</taxon>
        <taxon>Tetrahymenidae</taxon>
        <taxon>Tetrahymena</taxon>
    </lineage>
</organism>
<dbReference type="Gene3D" id="1.20.140.50">
    <property type="entry name" value="alix/aip1 like domains"/>
    <property type="match status" value="1"/>
</dbReference>
<proteinExistence type="predicted"/>
<gene>
    <name evidence="8" type="ORF">TTHERM_00131180</name>
</gene>
<keyword evidence="5" id="KW-0175">Coiled coil</keyword>
<feature type="coiled-coil region" evidence="5">
    <location>
        <begin position="515"/>
        <end position="542"/>
    </location>
</feature>
<dbReference type="InterPro" id="IPR004328">
    <property type="entry name" value="BRO1_dom"/>
</dbReference>